<dbReference type="NCBIfam" id="TIGR00225">
    <property type="entry name" value="prc"/>
    <property type="match status" value="1"/>
</dbReference>
<dbReference type="InterPro" id="IPR036034">
    <property type="entry name" value="PDZ_sf"/>
</dbReference>
<dbReference type="Pfam" id="PF22694">
    <property type="entry name" value="CtpB_N-like"/>
    <property type="match status" value="1"/>
</dbReference>
<evidence type="ECO:0000256" key="2">
    <source>
        <dbReference type="ARBA" id="ARBA00022670"/>
    </source>
</evidence>
<dbReference type="InterPro" id="IPR005151">
    <property type="entry name" value="Tail-specific_protease"/>
</dbReference>
<sequence>MRRFVVAALGGTLAGILATTQIAGPLLAQDSADNASVYEQLDLFGDIFERIRSQYVEEVDEGDLIEAAINGMLTSLDPHSSYLSPDDAAQMRLQTRGEFGGLGIEVTQEEGFVKVVSPIDGTPASEAGIEAGDFITHVDGESVLGLTLDEAVDMMRGPVGSEIIITIAREGETEPFDVSIIRDTIKLTAVRSRTEGDSIVLRVTTFNDQTTPNLEEGIAEQIDAAGGIDNINGLVLDLRNNPGGLLTQAIRVSDAFLEKGEIVSTRGRFVEDGERFNATPGDLMQGKPIVVLINGGSASASEIVAGALKDHRRAIVVGTKSFGKGSVQTVMPLRGEGAMRLTTARYYTPSGRSIQALGVSPDIIVEQPRRQPQTEEEEERRTRSEADLRGSLGNDSLSEDEIRQIEEDRAVAEASAQLREDDYQLAYAIDILKGLSALGPQE</sequence>
<evidence type="ECO:0000313" key="8">
    <source>
        <dbReference type="EMBL" id="MEJ5218804.1"/>
    </source>
</evidence>
<proteinExistence type="inferred from homology"/>
<keyword evidence="3 5" id="KW-0378">Hydrolase</keyword>
<dbReference type="InterPro" id="IPR029045">
    <property type="entry name" value="ClpP/crotonase-like_dom_sf"/>
</dbReference>
<dbReference type="Pfam" id="PF17820">
    <property type="entry name" value="PDZ_6"/>
    <property type="match status" value="1"/>
</dbReference>
<comment type="similarity">
    <text evidence="1 5">Belongs to the peptidase S41A family.</text>
</comment>
<dbReference type="SMART" id="SM00228">
    <property type="entry name" value="PDZ"/>
    <property type="match status" value="1"/>
</dbReference>
<evidence type="ECO:0000256" key="4">
    <source>
        <dbReference type="ARBA" id="ARBA00022825"/>
    </source>
</evidence>
<comment type="caution">
    <text evidence="8">The sequence shown here is derived from an EMBL/GenBank/DDBJ whole genome shotgun (WGS) entry which is preliminary data.</text>
</comment>
<dbReference type="SUPFAM" id="SSF50156">
    <property type="entry name" value="PDZ domain-like"/>
    <property type="match status" value="1"/>
</dbReference>
<name>A0ABU8QHA1_9RHOB</name>
<dbReference type="InterPro" id="IPR004447">
    <property type="entry name" value="Peptidase_S41A"/>
</dbReference>
<dbReference type="RefSeq" id="WP_339403646.1">
    <property type="nucleotide sequence ID" value="NZ_JBBGAZ010000005.1"/>
</dbReference>
<dbReference type="Gene3D" id="3.90.226.10">
    <property type="entry name" value="2-enoyl-CoA Hydratase, Chain A, domain 1"/>
    <property type="match status" value="1"/>
</dbReference>
<evidence type="ECO:0000256" key="1">
    <source>
        <dbReference type="ARBA" id="ARBA00009179"/>
    </source>
</evidence>
<dbReference type="PROSITE" id="PS50106">
    <property type="entry name" value="PDZ"/>
    <property type="match status" value="1"/>
</dbReference>
<feature type="domain" description="PDZ" evidence="7">
    <location>
        <begin position="88"/>
        <end position="156"/>
    </location>
</feature>
<protein>
    <submittedName>
        <fullName evidence="8">S41 family peptidase</fullName>
    </submittedName>
</protein>
<dbReference type="Gene3D" id="3.30.750.44">
    <property type="match status" value="1"/>
</dbReference>
<organism evidence="8 9">
    <name type="scientific">Cognatishimia coralii</name>
    <dbReference type="NCBI Taxonomy" id="3083254"/>
    <lineage>
        <taxon>Bacteria</taxon>
        <taxon>Pseudomonadati</taxon>
        <taxon>Pseudomonadota</taxon>
        <taxon>Alphaproteobacteria</taxon>
        <taxon>Rhodobacterales</taxon>
        <taxon>Paracoccaceae</taxon>
        <taxon>Cognatishimia</taxon>
    </lineage>
</organism>
<evidence type="ECO:0000256" key="6">
    <source>
        <dbReference type="SAM" id="MobiDB-lite"/>
    </source>
</evidence>
<accession>A0ABU8QHA1</accession>
<keyword evidence="4 5" id="KW-0720">Serine protease</keyword>
<evidence type="ECO:0000313" key="9">
    <source>
        <dbReference type="Proteomes" id="UP001368270"/>
    </source>
</evidence>
<dbReference type="InterPro" id="IPR055210">
    <property type="entry name" value="CtpA/B_N"/>
</dbReference>
<dbReference type="InterPro" id="IPR041489">
    <property type="entry name" value="PDZ_6"/>
</dbReference>
<dbReference type="InterPro" id="IPR001478">
    <property type="entry name" value="PDZ"/>
</dbReference>
<dbReference type="CDD" id="cd07560">
    <property type="entry name" value="Peptidase_S41_CPP"/>
    <property type="match status" value="1"/>
</dbReference>
<dbReference type="Proteomes" id="UP001368270">
    <property type="component" value="Unassembled WGS sequence"/>
</dbReference>
<dbReference type="SMART" id="SM00245">
    <property type="entry name" value="TSPc"/>
    <property type="match status" value="1"/>
</dbReference>
<feature type="compositionally biased region" description="Basic and acidic residues" evidence="6">
    <location>
        <begin position="367"/>
        <end position="388"/>
    </location>
</feature>
<keyword evidence="2 5" id="KW-0645">Protease</keyword>
<dbReference type="PANTHER" id="PTHR32060">
    <property type="entry name" value="TAIL-SPECIFIC PROTEASE"/>
    <property type="match status" value="1"/>
</dbReference>
<evidence type="ECO:0000256" key="3">
    <source>
        <dbReference type="ARBA" id="ARBA00022801"/>
    </source>
</evidence>
<dbReference type="PANTHER" id="PTHR32060:SF30">
    <property type="entry name" value="CARBOXY-TERMINAL PROCESSING PROTEASE CTPA"/>
    <property type="match status" value="1"/>
</dbReference>
<evidence type="ECO:0000256" key="5">
    <source>
        <dbReference type="RuleBase" id="RU004404"/>
    </source>
</evidence>
<dbReference type="CDD" id="cd06782">
    <property type="entry name" value="cpPDZ_CPP-like"/>
    <property type="match status" value="1"/>
</dbReference>
<dbReference type="EMBL" id="JBBGAZ010000005">
    <property type="protein sequence ID" value="MEJ5218804.1"/>
    <property type="molecule type" value="Genomic_DNA"/>
</dbReference>
<keyword evidence="9" id="KW-1185">Reference proteome</keyword>
<dbReference type="Pfam" id="PF03572">
    <property type="entry name" value="Peptidase_S41"/>
    <property type="match status" value="1"/>
</dbReference>
<feature type="region of interest" description="Disordered" evidence="6">
    <location>
        <begin position="361"/>
        <end position="404"/>
    </location>
</feature>
<dbReference type="SUPFAM" id="SSF52096">
    <property type="entry name" value="ClpP/crotonase"/>
    <property type="match status" value="1"/>
</dbReference>
<evidence type="ECO:0000259" key="7">
    <source>
        <dbReference type="PROSITE" id="PS50106"/>
    </source>
</evidence>
<dbReference type="Gene3D" id="2.30.42.10">
    <property type="match status" value="1"/>
</dbReference>
<reference evidence="8 9" key="1">
    <citation type="submission" date="2024-03" db="EMBL/GenBank/DDBJ databases">
        <title>Cognatishimia coralii sp. nov., a marine bacterium isolated from coral surrounding seawater.</title>
        <authorList>
            <person name="Liu X."/>
            <person name="Liu S."/>
            <person name="Sun H."/>
            <person name="Zhang Y."/>
        </authorList>
    </citation>
    <scope>NUCLEOTIDE SEQUENCE [LARGE SCALE GENOMIC DNA]</scope>
    <source>
        <strain evidence="8 9">D5M38</strain>
    </source>
</reference>
<gene>
    <name evidence="8" type="ORF">WG622_11155</name>
</gene>